<organism evidence="1 2">
    <name type="scientific">Ideonella dechloratans</name>
    <dbReference type="NCBI Taxonomy" id="36863"/>
    <lineage>
        <taxon>Bacteria</taxon>
        <taxon>Pseudomonadati</taxon>
        <taxon>Pseudomonadota</taxon>
        <taxon>Betaproteobacteria</taxon>
        <taxon>Burkholderiales</taxon>
        <taxon>Sphaerotilaceae</taxon>
        <taxon>Ideonella</taxon>
    </lineage>
</organism>
<reference evidence="1 2" key="1">
    <citation type="submission" date="2019-09" db="EMBL/GenBank/DDBJ databases">
        <title>Draft genome sequences of 48 bacterial type strains from the CCUG.</title>
        <authorList>
            <person name="Tunovic T."/>
            <person name="Pineiro-Iglesias B."/>
            <person name="Unosson C."/>
            <person name="Inganas E."/>
            <person name="Ohlen M."/>
            <person name="Cardew S."/>
            <person name="Jensie-Markopoulos S."/>
            <person name="Salva-Serra F."/>
            <person name="Jaen-Luchoro D."/>
            <person name="Karlsson R."/>
            <person name="Svensson-Stadler L."/>
            <person name="Chun J."/>
            <person name="Moore E."/>
        </authorList>
    </citation>
    <scope>NUCLEOTIDE SEQUENCE [LARGE SCALE GENOMIC DNA]</scope>
    <source>
        <strain evidence="1 2">CCUG 30977</strain>
    </source>
</reference>
<name>A0A643FAE3_IDEDE</name>
<dbReference type="RefSeq" id="WP_151125777.1">
    <property type="nucleotide sequence ID" value="NZ_CP088081.1"/>
</dbReference>
<evidence type="ECO:0000313" key="2">
    <source>
        <dbReference type="Proteomes" id="UP000430120"/>
    </source>
</evidence>
<evidence type="ECO:0000313" key="1">
    <source>
        <dbReference type="EMBL" id="KAB0574341.1"/>
    </source>
</evidence>
<gene>
    <name evidence="1" type="ORF">F7Q92_19675</name>
</gene>
<dbReference type="EMBL" id="VZPB01000076">
    <property type="protein sequence ID" value="KAB0574341.1"/>
    <property type="molecule type" value="Genomic_DNA"/>
</dbReference>
<keyword evidence="2" id="KW-1185">Reference proteome</keyword>
<dbReference type="AlphaFoldDB" id="A0A643FAE3"/>
<dbReference type="OrthoDB" id="9796131at2"/>
<sequence>MAQDPTPVVQYGLGCCPDCGQRQVDLPDLLPALGDDFDWDQRDYDGFRLFMLQELAARYPERSRWTPADVEVALVEVLACALDQLSDAMDRAAAEGWLETARQPASVRRWLSLIGDDVLGRAQRLGLPPFDAPPAAGDTRSDAQRFDAWWLDHPEKMDQARLDGPRAVHDQHRMVTVDDYAARLEDHPLVLRAHAWERWDGSWTTVHVAVVPWALLDLDEPIDKGVATDALNDAVWAETVAFHAELGLALPARALRPSVRSVLYPYLEDWRMVGQEVVLERAVEVGIVLGLAIQVDPDYFQSELRRAVERALGTGPGGFFAPGRLRFGEDLWASDLYQALMALDGVQNVCINRFKRLGDRYPDESASGRIALEGLEIAVCDNLPNRPQRGFYTLRLNGGRKG</sequence>
<comment type="caution">
    <text evidence="1">The sequence shown here is derived from an EMBL/GenBank/DDBJ whole genome shotgun (WGS) entry which is preliminary data.</text>
</comment>
<dbReference type="Proteomes" id="UP000430120">
    <property type="component" value="Unassembled WGS sequence"/>
</dbReference>
<accession>A0A643FAE3</accession>
<protein>
    <submittedName>
        <fullName evidence="1">Uncharacterized protein</fullName>
    </submittedName>
</protein>
<proteinExistence type="predicted"/>